<dbReference type="InterPro" id="IPR013233">
    <property type="entry name" value="PIG-X/PBN1"/>
</dbReference>
<comment type="function">
    <text evidence="10">Required for proper folding and/or the stability of a subset of proteins in the endoplasmic reticulum. Component of glycosylphosphatidylinositol-mannosyltransferase 1 which transfers the first of the 4 mannoses in the GPI-anchor precursors during GPI-anchor biosynthesis. Probably acts by stabilizing the mannosyltransferase GPI14.</text>
</comment>
<evidence type="ECO:0000256" key="6">
    <source>
        <dbReference type="ARBA" id="ARBA00022824"/>
    </source>
</evidence>
<keyword evidence="7 10" id="KW-1133">Transmembrane helix</keyword>
<accession>A0A165NXN0</accession>
<evidence type="ECO:0000256" key="8">
    <source>
        <dbReference type="ARBA" id="ARBA00023136"/>
    </source>
</evidence>
<evidence type="ECO:0000256" key="2">
    <source>
        <dbReference type="ARBA" id="ARBA00004687"/>
    </source>
</evidence>
<keyword evidence="5 10" id="KW-0812">Transmembrane</keyword>
<dbReference type="FunCoup" id="A0A165NXN0">
    <property type="interactions" value="3"/>
</dbReference>
<comment type="pathway">
    <text evidence="2 10">Glycolipid biosynthesis; glycosylphosphatidylinositol-anchor biosynthesis.</text>
</comment>
<dbReference type="GO" id="GO:0006506">
    <property type="term" value="P:GPI anchor biosynthetic process"/>
    <property type="evidence" value="ECO:0007669"/>
    <property type="project" value="UniProtKB-UniPathway"/>
</dbReference>
<feature type="transmembrane region" description="Helical" evidence="10">
    <location>
        <begin position="180"/>
        <end position="201"/>
    </location>
</feature>
<keyword evidence="4 10" id="KW-0337">GPI-anchor biosynthesis</keyword>
<protein>
    <recommendedName>
        <fullName evidence="10">Protein PBN1</fullName>
    </recommendedName>
</protein>
<dbReference type="PANTHER" id="PTHR28650">
    <property type="entry name" value="PHOSPHATIDYLINOSITOL-GLYCAN BIOSYNTHESIS CLASS X PROTEIN"/>
    <property type="match status" value="1"/>
</dbReference>
<reference evidence="11 12" key="1">
    <citation type="journal article" date="2016" name="Mol. Biol. Evol.">
        <title>Comparative Genomics of Early-Diverging Mushroom-Forming Fungi Provides Insights into the Origins of Lignocellulose Decay Capabilities.</title>
        <authorList>
            <person name="Nagy L.G."/>
            <person name="Riley R."/>
            <person name="Tritt A."/>
            <person name="Adam C."/>
            <person name="Daum C."/>
            <person name="Floudas D."/>
            <person name="Sun H."/>
            <person name="Yadav J.S."/>
            <person name="Pangilinan J."/>
            <person name="Larsson K.H."/>
            <person name="Matsuura K."/>
            <person name="Barry K."/>
            <person name="Labutti K."/>
            <person name="Kuo R."/>
            <person name="Ohm R.A."/>
            <person name="Bhattacharya S.S."/>
            <person name="Shirouzu T."/>
            <person name="Yoshinaga Y."/>
            <person name="Martin F.M."/>
            <person name="Grigoriev I.V."/>
            <person name="Hibbett D.S."/>
        </authorList>
    </citation>
    <scope>NUCLEOTIDE SEQUENCE [LARGE SCALE GENOMIC DNA]</scope>
    <source>
        <strain evidence="11 12">HHB14362 ss-1</strain>
    </source>
</reference>
<evidence type="ECO:0000256" key="10">
    <source>
        <dbReference type="RuleBase" id="RU366056"/>
    </source>
</evidence>
<gene>
    <name evidence="11" type="ORF">NEOLEDRAFT_1101055</name>
</gene>
<proteinExistence type="inferred from homology"/>
<dbReference type="InParanoid" id="A0A165NXN0"/>
<comment type="similarity">
    <text evidence="3 10">Belongs to the PIGX family.</text>
</comment>
<keyword evidence="6 10" id="KW-0256">Endoplasmic reticulum</keyword>
<keyword evidence="8 10" id="KW-0472">Membrane</keyword>
<name>A0A165NXN0_9AGAM</name>
<comment type="subcellular location">
    <subcellularLocation>
        <location evidence="1 10">Endoplasmic reticulum membrane</location>
        <topology evidence="1 10">Single-pass membrane protein</topology>
    </subcellularLocation>
</comment>
<sequence length="211" mass="22706">MAFAASTHISSLDPTQSFHSTLTTSITLDAGRSDTGCSLHITHAFPPDVFVDPYELVDQHADDYAFNLTGLVDVELPVSAVPPEGQTLSLRLIYPKDQKVGSQISVQVPIHARYGAPSETRYHDIILSSPHVVWHCPGIQGSTDTNTETISIPLSTSDSLTLRIPVADPRHLSIVEPATAAAVLGAFLVLAYTFAVAATALRKTKSQKYID</sequence>
<dbReference type="Proteomes" id="UP000076761">
    <property type="component" value="Unassembled WGS sequence"/>
</dbReference>
<dbReference type="OrthoDB" id="5546453at2759"/>
<evidence type="ECO:0000313" key="12">
    <source>
        <dbReference type="Proteomes" id="UP000076761"/>
    </source>
</evidence>
<evidence type="ECO:0000256" key="1">
    <source>
        <dbReference type="ARBA" id="ARBA00004389"/>
    </source>
</evidence>
<evidence type="ECO:0000256" key="3">
    <source>
        <dbReference type="ARBA" id="ARBA00010345"/>
    </source>
</evidence>
<dbReference type="InterPro" id="IPR040039">
    <property type="entry name" value="PIGX"/>
</dbReference>
<evidence type="ECO:0000256" key="4">
    <source>
        <dbReference type="ARBA" id="ARBA00022502"/>
    </source>
</evidence>
<dbReference type="UniPathway" id="UPA00196"/>
<evidence type="ECO:0000313" key="11">
    <source>
        <dbReference type="EMBL" id="KZT20251.1"/>
    </source>
</evidence>
<evidence type="ECO:0000256" key="7">
    <source>
        <dbReference type="ARBA" id="ARBA00022989"/>
    </source>
</evidence>
<dbReference type="GO" id="GO:0005789">
    <property type="term" value="C:endoplasmic reticulum membrane"/>
    <property type="evidence" value="ECO:0007669"/>
    <property type="project" value="UniProtKB-SubCell"/>
</dbReference>
<dbReference type="EMBL" id="KV425623">
    <property type="protein sequence ID" value="KZT20251.1"/>
    <property type="molecule type" value="Genomic_DNA"/>
</dbReference>
<dbReference type="SMART" id="SM00780">
    <property type="entry name" value="PIG-X"/>
    <property type="match status" value="1"/>
</dbReference>
<dbReference type="Pfam" id="PF08320">
    <property type="entry name" value="PIG-X"/>
    <property type="match status" value="1"/>
</dbReference>
<dbReference type="PANTHER" id="PTHR28650:SF1">
    <property type="entry name" value="PHOSPHATIDYLINOSITOL-GLYCAN BIOSYNTHESIS CLASS X PROTEIN"/>
    <property type="match status" value="1"/>
</dbReference>
<dbReference type="AlphaFoldDB" id="A0A165NXN0"/>
<keyword evidence="9" id="KW-0325">Glycoprotein</keyword>
<evidence type="ECO:0000256" key="9">
    <source>
        <dbReference type="ARBA" id="ARBA00023180"/>
    </source>
</evidence>
<keyword evidence="12" id="KW-1185">Reference proteome</keyword>
<organism evidence="11 12">
    <name type="scientific">Neolentinus lepideus HHB14362 ss-1</name>
    <dbReference type="NCBI Taxonomy" id="1314782"/>
    <lineage>
        <taxon>Eukaryota</taxon>
        <taxon>Fungi</taxon>
        <taxon>Dikarya</taxon>
        <taxon>Basidiomycota</taxon>
        <taxon>Agaricomycotina</taxon>
        <taxon>Agaricomycetes</taxon>
        <taxon>Gloeophyllales</taxon>
        <taxon>Gloeophyllaceae</taxon>
        <taxon>Neolentinus</taxon>
    </lineage>
</organism>
<evidence type="ECO:0000256" key="5">
    <source>
        <dbReference type="ARBA" id="ARBA00022692"/>
    </source>
</evidence>
<dbReference type="STRING" id="1314782.A0A165NXN0"/>